<dbReference type="Gene3D" id="3.40.50.1820">
    <property type="entry name" value="alpha/beta hydrolase"/>
    <property type="match status" value="1"/>
</dbReference>
<dbReference type="PANTHER" id="PTHR43139">
    <property type="entry name" value="SI:DKEY-122A22.2"/>
    <property type="match status" value="1"/>
</dbReference>
<evidence type="ECO:0000313" key="3">
    <source>
        <dbReference type="Proteomes" id="UP001154282"/>
    </source>
</evidence>
<feature type="domain" description="AB hydrolase-1" evidence="1">
    <location>
        <begin position="54"/>
        <end position="292"/>
    </location>
</feature>
<dbReference type="InterPro" id="IPR052370">
    <property type="entry name" value="Meta-cleavage_hydrolase"/>
</dbReference>
<proteinExistence type="predicted"/>
<dbReference type="EMBL" id="CAMGYJ010000007">
    <property type="protein sequence ID" value="CAI0448318.1"/>
    <property type="molecule type" value="Genomic_DNA"/>
</dbReference>
<dbReference type="InterPro" id="IPR000073">
    <property type="entry name" value="AB_hydrolase_1"/>
</dbReference>
<dbReference type="AlphaFoldDB" id="A0AAV0MRY4"/>
<evidence type="ECO:0000259" key="1">
    <source>
        <dbReference type="Pfam" id="PF00561"/>
    </source>
</evidence>
<evidence type="ECO:0000313" key="2">
    <source>
        <dbReference type="EMBL" id="CAI0448318.1"/>
    </source>
</evidence>
<gene>
    <name evidence="2" type="ORF">LITE_LOCUS29745</name>
</gene>
<dbReference type="PRINTS" id="PR00111">
    <property type="entry name" value="ABHYDROLASE"/>
</dbReference>
<dbReference type="InterPro" id="IPR029058">
    <property type="entry name" value="AB_hydrolase_fold"/>
</dbReference>
<dbReference type="Pfam" id="PF00561">
    <property type="entry name" value="Abhydrolase_1"/>
    <property type="match status" value="1"/>
</dbReference>
<sequence>MAPSLSSYLSLASLYTFYLRRCFSAAGLSEKTAPTDPTTTVQFWSPTKPNPRNPSLLLLHGFGPVATWQWRRQVQHLATRYNVYVPNLVFFGDSHTTSSRRSEVFQAEAVAALMDKLGVAGKYSVVGTSYGGFVAYHVARMFPDRVEKVVVASSGINMRPADNDELVRKAKVESIGDLMLPQTASHLRALLGVAASASVRRAPDFLLNDLVNVKLYAEKRNEKLELLQGLTLGQDDTPTLSPLQQEVLLIWGEEDQIFPLKMAHELKGLIGKKNNVKLEVMKKASHVPQIEDAPQFNKILHAFLSS</sequence>
<dbReference type="Proteomes" id="UP001154282">
    <property type="component" value="Unassembled WGS sequence"/>
</dbReference>
<reference evidence="2" key="1">
    <citation type="submission" date="2022-08" db="EMBL/GenBank/DDBJ databases">
        <authorList>
            <person name="Gutierrez-Valencia J."/>
        </authorList>
    </citation>
    <scope>NUCLEOTIDE SEQUENCE</scope>
</reference>
<accession>A0AAV0MRY4</accession>
<dbReference type="SUPFAM" id="SSF53474">
    <property type="entry name" value="alpha/beta-Hydrolases"/>
    <property type="match status" value="1"/>
</dbReference>
<keyword evidence="3" id="KW-1185">Reference proteome</keyword>
<protein>
    <recommendedName>
        <fullName evidence="1">AB hydrolase-1 domain-containing protein</fullName>
    </recommendedName>
</protein>
<dbReference type="PANTHER" id="PTHR43139:SF52">
    <property type="entry name" value="SI:DKEY-122A22.2"/>
    <property type="match status" value="1"/>
</dbReference>
<name>A0AAV0MRY4_9ROSI</name>
<organism evidence="2 3">
    <name type="scientific">Linum tenue</name>
    <dbReference type="NCBI Taxonomy" id="586396"/>
    <lineage>
        <taxon>Eukaryota</taxon>
        <taxon>Viridiplantae</taxon>
        <taxon>Streptophyta</taxon>
        <taxon>Embryophyta</taxon>
        <taxon>Tracheophyta</taxon>
        <taxon>Spermatophyta</taxon>
        <taxon>Magnoliopsida</taxon>
        <taxon>eudicotyledons</taxon>
        <taxon>Gunneridae</taxon>
        <taxon>Pentapetalae</taxon>
        <taxon>rosids</taxon>
        <taxon>fabids</taxon>
        <taxon>Malpighiales</taxon>
        <taxon>Linaceae</taxon>
        <taxon>Linum</taxon>
    </lineage>
</organism>
<comment type="caution">
    <text evidence="2">The sequence shown here is derived from an EMBL/GenBank/DDBJ whole genome shotgun (WGS) entry which is preliminary data.</text>
</comment>